<dbReference type="Proteomes" id="UP001285441">
    <property type="component" value="Unassembled WGS sequence"/>
</dbReference>
<keyword evidence="1" id="KW-0175">Coiled coil</keyword>
<dbReference type="AlphaFoldDB" id="A0AAE0NR83"/>
<keyword evidence="3" id="KW-1185">Reference proteome</keyword>
<feature type="coiled-coil region" evidence="1">
    <location>
        <begin position="175"/>
        <end position="213"/>
    </location>
</feature>
<reference evidence="2" key="1">
    <citation type="journal article" date="2023" name="Mol. Phylogenet. Evol.">
        <title>Genome-scale phylogeny and comparative genomics of the fungal order Sordariales.</title>
        <authorList>
            <person name="Hensen N."/>
            <person name="Bonometti L."/>
            <person name="Westerberg I."/>
            <person name="Brannstrom I.O."/>
            <person name="Guillou S."/>
            <person name="Cros-Aarteil S."/>
            <person name="Calhoun S."/>
            <person name="Haridas S."/>
            <person name="Kuo A."/>
            <person name="Mondo S."/>
            <person name="Pangilinan J."/>
            <person name="Riley R."/>
            <person name="LaButti K."/>
            <person name="Andreopoulos B."/>
            <person name="Lipzen A."/>
            <person name="Chen C."/>
            <person name="Yan M."/>
            <person name="Daum C."/>
            <person name="Ng V."/>
            <person name="Clum A."/>
            <person name="Steindorff A."/>
            <person name="Ohm R.A."/>
            <person name="Martin F."/>
            <person name="Silar P."/>
            <person name="Natvig D.O."/>
            <person name="Lalanne C."/>
            <person name="Gautier V."/>
            <person name="Ament-Velasquez S.L."/>
            <person name="Kruys A."/>
            <person name="Hutchinson M.I."/>
            <person name="Powell A.J."/>
            <person name="Barry K."/>
            <person name="Miller A.N."/>
            <person name="Grigoriev I.V."/>
            <person name="Debuchy R."/>
            <person name="Gladieux P."/>
            <person name="Hiltunen Thoren M."/>
            <person name="Johannesson H."/>
        </authorList>
    </citation>
    <scope>NUCLEOTIDE SEQUENCE</scope>
    <source>
        <strain evidence="2">CBS 232.78</strain>
    </source>
</reference>
<organism evidence="2 3">
    <name type="scientific">Podospora didyma</name>
    <dbReference type="NCBI Taxonomy" id="330526"/>
    <lineage>
        <taxon>Eukaryota</taxon>
        <taxon>Fungi</taxon>
        <taxon>Dikarya</taxon>
        <taxon>Ascomycota</taxon>
        <taxon>Pezizomycotina</taxon>
        <taxon>Sordariomycetes</taxon>
        <taxon>Sordariomycetidae</taxon>
        <taxon>Sordariales</taxon>
        <taxon>Podosporaceae</taxon>
        <taxon>Podospora</taxon>
    </lineage>
</organism>
<evidence type="ECO:0000313" key="3">
    <source>
        <dbReference type="Proteomes" id="UP001285441"/>
    </source>
</evidence>
<comment type="caution">
    <text evidence="2">The sequence shown here is derived from an EMBL/GenBank/DDBJ whole genome shotgun (WGS) entry which is preliminary data.</text>
</comment>
<proteinExistence type="predicted"/>
<gene>
    <name evidence="2" type="ORF">B0H63DRAFT_560633</name>
</gene>
<evidence type="ECO:0000313" key="2">
    <source>
        <dbReference type="EMBL" id="KAK3386201.1"/>
    </source>
</evidence>
<protein>
    <submittedName>
        <fullName evidence="2">Uncharacterized protein</fullName>
    </submittedName>
</protein>
<evidence type="ECO:0000256" key="1">
    <source>
        <dbReference type="SAM" id="Coils"/>
    </source>
</evidence>
<sequence>MEEHFGQNVYPQLQRLEEMDAHILEHGPTPYPECGTECPADNLQPHLRQTHGCQDCPYCELLDTREAIQQHISEVHLREVLCPSGEEKSQGDVEGETEEARNGEVGCRCGGEYAPKNRARHCGTNIHQAWERGAQDAMDTVGLTRSQDADDPRLASIAKLSEEAMRMKHRFRTTYDDLEVEKGVLEQNKRKYEAEQEELKREEQQLIQQLRDIYPRIYDIEHKVQRSTLRLEHLVIEKKKAAKKVKELDSGLAKFELELSNLVSVGINDKPTKPALTHHLLNVLSRFQHAAQWRQVEPTNRMGQPTTLSERSLWALAPETIETE</sequence>
<name>A0AAE0NR83_9PEZI</name>
<dbReference type="EMBL" id="JAULSW010000004">
    <property type="protein sequence ID" value="KAK3386201.1"/>
    <property type="molecule type" value="Genomic_DNA"/>
</dbReference>
<accession>A0AAE0NR83</accession>
<reference evidence="2" key="2">
    <citation type="submission" date="2023-06" db="EMBL/GenBank/DDBJ databases">
        <authorList>
            <consortium name="Lawrence Berkeley National Laboratory"/>
            <person name="Haridas S."/>
            <person name="Hensen N."/>
            <person name="Bonometti L."/>
            <person name="Westerberg I."/>
            <person name="Brannstrom I.O."/>
            <person name="Guillou S."/>
            <person name="Cros-Aarteil S."/>
            <person name="Calhoun S."/>
            <person name="Kuo A."/>
            <person name="Mondo S."/>
            <person name="Pangilinan J."/>
            <person name="Riley R."/>
            <person name="LaButti K."/>
            <person name="Andreopoulos B."/>
            <person name="Lipzen A."/>
            <person name="Chen C."/>
            <person name="Yanf M."/>
            <person name="Daum C."/>
            <person name="Ng V."/>
            <person name="Clum A."/>
            <person name="Steindorff A."/>
            <person name="Ohm R."/>
            <person name="Martin F."/>
            <person name="Silar P."/>
            <person name="Natvig D."/>
            <person name="Lalanne C."/>
            <person name="Gautier V."/>
            <person name="Ament-velasquez S.L."/>
            <person name="Kruys A."/>
            <person name="Hutchinson M.I."/>
            <person name="Powell A.J."/>
            <person name="Barry K."/>
            <person name="Miller A.N."/>
            <person name="Grigoriev I.V."/>
            <person name="Debuchy R."/>
            <person name="Gladieux P."/>
            <person name="Thoren M.H."/>
            <person name="Johannesson H."/>
        </authorList>
    </citation>
    <scope>NUCLEOTIDE SEQUENCE</scope>
    <source>
        <strain evidence="2">CBS 232.78</strain>
    </source>
</reference>